<dbReference type="GO" id="GO:0005524">
    <property type="term" value="F:ATP binding"/>
    <property type="evidence" value="ECO:0007669"/>
    <property type="project" value="UniProtKB-KW"/>
</dbReference>
<reference evidence="5" key="1">
    <citation type="submission" date="2020-07" db="EMBL/GenBank/DDBJ databases">
        <title>Huge and variable diversity of episymbiotic CPR bacteria and DPANN archaea in groundwater ecosystems.</title>
        <authorList>
            <person name="He C.Y."/>
            <person name="Keren R."/>
            <person name="Whittaker M."/>
            <person name="Farag I.F."/>
            <person name="Doudna J."/>
            <person name="Cate J.H.D."/>
            <person name="Banfield J.F."/>
        </authorList>
    </citation>
    <scope>NUCLEOTIDE SEQUENCE</scope>
    <source>
        <strain evidence="5">NC_groundwater_763_Ag_S-0.2um_68_21</strain>
    </source>
</reference>
<dbReference type="AlphaFoldDB" id="A0A932I5C7"/>
<feature type="domain" description="ABC transporter" evidence="4">
    <location>
        <begin position="6"/>
        <end position="240"/>
    </location>
</feature>
<dbReference type="Proteomes" id="UP000782312">
    <property type="component" value="Unassembled WGS sequence"/>
</dbReference>
<dbReference type="Pfam" id="PF08402">
    <property type="entry name" value="TOBE_2"/>
    <property type="match status" value="1"/>
</dbReference>
<dbReference type="PROSITE" id="PS00211">
    <property type="entry name" value="ABC_TRANSPORTER_1"/>
    <property type="match status" value="1"/>
</dbReference>
<comment type="caution">
    <text evidence="5">The sequence shown here is derived from an EMBL/GenBank/DDBJ whole genome shotgun (WGS) entry which is preliminary data.</text>
</comment>
<dbReference type="InterPro" id="IPR008995">
    <property type="entry name" value="Mo/tungstate-bd_C_term_dom"/>
</dbReference>
<dbReference type="EMBL" id="JACPUR010000041">
    <property type="protein sequence ID" value="MBI3129439.1"/>
    <property type="molecule type" value="Genomic_DNA"/>
</dbReference>
<dbReference type="SMART" id="SM00382">
    <property type="entry name" value="AAA"/>
    <property type="match status" value="1"/>
</dbReference>
<evidence type="ECO:0000256" key="1">
    <source>
        <dbReference type="ARBA" id="ARBA00022448"/>
    </source>
</evidence>
<name>A0A932I5C7_UNCTE</name>
<keyword evidence="2" id="KW-0547">Nucleotide-binding</keyword>
<dbReference type="Gene3D" id="2.40.50.100">
    <property type="match status" value="1"/>
</dbReference>
<dbReference type="GO" id="GO:0043190">
    <property type="term" value="C:ATP-binding cassette (ABC) transporter complex"/>
    <property type="evidence" value="ECO:0007669"/>
    <property type="project" value="InterPro"/>
</dbReference>
<sequence length="360" mass="39739">MRETILELSGVTKRFPDATEDAVSRISFFLLKGQVFSILGPSGCGKTTTLRLIAGLDRPDEGEIILAGRSVAGGRRWVPPEKRGVGMVFQDHALFPHKTVAQNVAFGLQHLGRIERLARVREVLAQVNLTGLEERYPHQLSGGQQQRVALARALAPRPEVLLLDEPFSALDARLRSQVRDELVGILRRSGQTSLIVSHDERDALAVSDRIIVMNKGRIEQIGTPREVYQFPATEYVARFVGQTNILPGIILESGYDEVMTSIGPVPCLSMRDLDFGTDAFISIRPESFTIDPGGPFRARVAHIAYGGQYITLVVELLQEPGLGQRLTIHAHPNLRVDVGEEIRFRIIPDFVTVIEDVNGG</sequence>
<keyword evidence="3 5" id="KW-0067">ATP-binding</keyword>
<dbReference type="SUPFAM" id="SSF50331">
    <property type="entry name" value="MOP-like"/>
    <property type="match status" value="1"/>
</dbReference>
<evidence type="ECO:0000313" key="6">
    <source>
        <dbReference type="Proteomes" id="UP000782312"/>
    </source>
</evidence>
<dbReference type="Pfam" id="PF00005">
    <property type="entry name" value="ABC_tran"/>
    <property type="match status" value="1"/>
</dbReference>
<dbReference type="GO" id="GO:0016887">
    <property type="term" value="F:ATP hydrolysis activity"/>
    <property type="evidence" value="ECO:0007669"/>
    <property type="project" value="InterPro"/>
</dbReference>
<dbReference type="Gene3D" id="3.40.50.300">
    <property type="entry name" value="P-loop containing nucleotide triphosphate hydrolases"/>
    <property type="match status" value="1"/>
</dbReference>
<dbReference type="PANTHER" id="PTHR42781:SF4">
    <property type="entry name" value="SPERMIDINE_PUTRESCINE IMPORT ATP-BINDING PROTEIN POTA"/>
    <property type="match status" value="1"/>
</dbReference>
<dbReference type="InterPro" id="IPR013611">
    <property type="entry name" value="Transp-assoc_OB_typ2"/>
</dbReference>
<dbReference type="FunFam" id="3.40.50.300:FF:000425">
    <property type="entry name" value="Probable ABC transporter, ATP-binding subunit"/>
    <property type="match status" value="1"/>
</dbReference>
<protein>
    <submittedName>
        <fullName evidence="5">ABC transporter ATP-binding protein</fullName>
    </submittedName>
</protein>
<dbReference type="PANTHER" id="PTHR42781">
    <property type="entry name" value="SPERMIDINE/PUTRESCINE IMPORT ATP-BINDING PROTEIN POTA"/>
    <property type="match status" value="1"/>
</dbReference>
<evidence type="ECO:0000313" key="5">
    <source>
        <dbReference type="EMBL" id="MBI3129439.1"/>
    </source>
</evidence>
<dbReference type="InterPro" id="IPR003593">
    <property type="entry name" value="AAA+_ATPase"/>
</dbReference>
<evidence type="ECO:0000256" key="2">
    <source>
        <dbReference type="ARBA" id="ARBA00022741"/>
    </source>
</evidence>
<evidence type="ECO:0000256" key="3">
    <source>
        <dbReference type="ARBA" id="ARBA00022840"/>
    </source>
</evidence>
<dbReference type="InterPro" id="IPR027417">
    <property type="entry name" value="P-loop_NTPase"/>
</dbReference>
<dbReference type="GO" id="GO:0015697">
    <property type="term" value="P:quaternary ammonium group transport"/>
    <property type="evidence" value="ECO:0007669"/>
    <property type="project" value="UniProtKB-ARBA"/>
</dbReference>
<proteinExistence type="predicted"/>
<dbReference type="GO" id="GO:0022857">
    <property type="term" value="F:transmembrane transporter activity"/>
    <property type="evidence" value="ECO:0007669"/>
    <property type="project" value="InterPro"/>
</dbReference>
<evidence type="ECO:0000259" key="4">
    <source>
        <dbReference type="PROSITE" id="PS50893"/>
    </source>
</evidence>
<dbReference type="InterPro" id="IPR017871">
    <property type="entry name" value="ABC_transporter-like_CS"/>
</dbReference>
<accession>A0A932I5C7</accession>
<dbReference type="InterPro" id="IPR003439">
    <property type="entry name" value="ABC_transporter-like_ATP-bd"/>
</dbReference>
<organism evidence="5 6">
    <name type="scientific">Tectimicrobiota bacterium</name>
    <dbReference type="NCBI Taxonomy" id="2528274"/>
    <lineage>
        <taxon>Bacteria</taxon>
        <taxon>Pseudomonadati</taxon>
        <taxon>Nitrospinota/Tectimicrobiota group</taxon>
        <taxon>Candidatus Tectimicrobiota</taxon>
    </lineage>
</organism>
<dbReference type="InterPro" id="IPR050093">
    <property type="entry name" value="ABC_SmlMolc_Importer"/>
</dbReference>
<gene>
    <name evidence="5" type="ORF">HYZ11_17665</name>
</gene>
<dbReference type="PROSITE" id="PS50893">
    <property type="entry name" value="ABC_TRANSPORTER_2"/>
    <property type="match status" value="1"/>
</dbReference>
<keyword evidence="1" id="KW-0813">Transport</keyword>
<dbReference type="SUPFAM" id="SSF52540">
    <property type="entry name" value="P-loop containing nucleoside triphosphate hydrolases"/>
    <property type="match status" value="1"/>
</dbReference>